<protein>
    <submittedName>
        <fullName evidence="2">Unannotated protein</fullName>
    </submittedName>
</protein>
<dbReference type="Pfam" id="PF08570">
    <property type="entry name" value="DUF1761"/>
    <property type="match status" value="1"/>
</dbReference>
<feature type="transmembrane region" description="Helical" evidence="1">
    <location>
        <begin position="118"/>
        <end position="138"/>
    </location>
</feature>
<sequence>MNFIVGESTSVTGVILAAVVGFITGAIYFGPKTMYPRWWKALGKSPAENPGGNMGLTFGAIFLAQLVQAFALAFVLQRMYPSGVSAIAAAIVGACVALGLNAAPSLGHRLMGNQGWKVWSIEVGGDVLALALMSAVVVSF</sequence>
<feature type="transmembrane region" description="Helical" evidence="1">
    <location>
        <begin position="12"/>
        <end position="30"/>
    </location>
</feature>
<dbReference type="AlphaFoldDB" id="A0A6J7XPB1"/>
<evidence type="ECO:0000256" key="1">
    <source>
        <dbReference type="SAM" id="Phobius"/>
    </source>
</evidence>
<proteinExistence type="predicted"/>
<keyword evidence="1" id="KW-1133">Transmembrane helix</keyword>
<keyword evidence="1" id="KW-0812">Transmembrane</keyword>
<accession>A0A6J7XPB1</accession>
<gene>
    <name evidence="2" type="ORF">UFOPK3554_00166</name>
</gene>
<evidence type="ECO:0000313" key="2">
    <source>
        <dbReference type="EMBL" id="CAB5239244.1"/>
    </source>
</evidence>
<dbReference type="EMBL" id="CAFBSG010000002">
    <property type="protein sequence ID" value="CAB5239244.1"/>
    <property type="molecule type" value="Genomic_DNA"/>
</dbReference>
<feature type="transmembrane region" description="Helical" evidence="1">
    <location>
        <begin position="51"/>
        <end position="76"/>
    </location>
</feature>
<reference evidence="2" key="1">
    <citation type="submission" date="2020-05" db="EMBL/GenBank/DDBJ databases">
        <authorList>
            <person name="Chiriac C."/>
            <person name="Salcher M."/>
            <person name="Ghai R."/>
            <person name="Kavagutti S V."/>
        </authorList>
    </citation>
    <scope>NUCLEOTIDE SEQUENCE</scope>
</reference>
<dbReference type="InterPro" id="IPR013879">
    <property type="entry name" value="DUF1761"/>
</dbReference>
<name>A0A6J7XPB1_9ZZZZ</name>
<feature type="transmembrane region" description="Helical" evidence="1">
    <location>
        <begin position="82"/>
        <end position="106"/>
    </location>
</feature>
<keyword evidence="1" id="KW-0472">Membrane</keyword>
<organism evidence="2">
    <name type="scientific">freshwater metagenome</name>
    <dbReference type="NCBI Taxonomy" id="449393"/>
    <lineage>
        <taxon>unclassified sequences</taxon>
        <taxon>metagenomes</taxon>
        <taxon>ecological metagenomes</taxon>
    </lineage>
</organism>